<dbReference type="AlphaFoldDB" id="A0A853HMU6"/>
<organism evidence="1 2">
    <name type="scientific">Cronobacter sakazakii</name>
    <name type="common">Enterobacter sakazakii</name>
    <dbReference type="NCBI Taxonomy" id="28141"/>
    <lineage>
        <taxon>Bacteria</taxon>
        <taxon>Pseudomonadati</taxon>
        <taxon>Pseudomonadota</taxon>
        <taxon>Gammaproteobacteria</taxon>
        <taxon>Enterobacterales</taxon>
        <taxon>Enterobacteriaceae</taxon>
        <taxon>Cronobacter</taxon>
    </lineage>
</organism>
<dbReference type="RefSeq" id="WP_180208688.1">
    <property type="nucleotide sequence ID" value="NZ_JABTXY010000028.1"/>
</dbReference>
<proteinExistence type="predicted"/>
<reference evidence="1 2" key="1">
    <citation type="submission" date="2020-05" db="EMBL/GenBank/DDBJ databases">
        <title>The draft genome of Cronobacter sakazakii strain 145005.</title>
        <authorList>
            <person name="Yang J."/>
            <person name="Liu L."/>
            <person name="Feng Y."/>
            <person name="Zong Z."/>
        </authorList>
    </citation>
    <scope>NUCLEOTIDE SEQUENCE [LARGE SCALE GENOMIC DNA]</scope>
    <source>
        <strain evidence="1 2">145005</strain>
    </source>
</reference>
<evidence type="ECO:0000313" key="2">
    <source>
        <dbReference type="Proteomes" id="UP000548673"/>
    </source>
</evidence>
<evidence type="ECO:0000313" key="1">
    <source>
        <dbReference type="EMBL" id="NYV44713.1"/>
    </source>
</evidence>
<dbReference type="Proteomes" id="UP000548673">
    <property type="component" value="Unassembled WGS sequence"/>
</dbReference>
<accession>A0A853HMU6</accession>
<comment type="caution">
    <text evidence="1">The sequence shown here is derived from an EMBL/GenBank/DDBJ whole genome shotgun (WGS) entry which is preliminary data.</text>
</comment>
<name>A0A853HMU6_CROSK</name>
<dbReference type="Pfam" id="PF23885">
    <property type="entry name" value="DUF7238"/>
    <property type="match status" value="1"/>
</dbReference>
<gene>
    <name evidence="1" type="ORF">HRR37_20650</name>
</gene>
<dbReference type="EMBL" id="JABTXY010000028">
    <property type="protein sequence ID" value="NYV44713.1"/>
    <property type="molecule type" value="Genomic_DNA"/>
</dbReference>
<sequence>MKNVKKLYIAANAALDVVDKEIAEGYAQPDWAHQLREAIAEMNTPEPAEDEADWQRFIRMYAEEIGPTPTVEQAMLLKYFKEAGDELPVDDTPYWFHAAWRKTDVLFSRSLGSKDMVVWHLMHIDEAIDRTLEKFFQPT</sequence>
<protein>
    <submittedName>
        <fullName evidence="1">Uncharacterized protein</fullName>
    </submittedName>
</protein>
<dbReference type="InterPro" id="IPR055662">
    <property type="entry name" value="DUF7238"/>
</dbReference>